<evidence type="ECO:0000259" key="1">
    <source>
        <dbReference type="Pfam" id="PF07811"/>
    </source>
</evidence>
<evidence type="ECO:0000313" key="2">
    <source>
        <dbReference type="EMBL" id="QZD95397.1"/>
    </source>
</evidence>
<accession>A0ABX9A2W0</accession>
<dbReference type="Proteomes" id="UP000824321">
    <property type="component" value="Chromosome"/>
</dbReference>
<dbReference type="Pfam" id="PF07811">
    <property type="entry name" value="TadE"/>
    <property type="match status" value="1"/>
</dbReference>
<evidence type="ECO:0000313" key="3">
    <source>
        <dbReference type="Proteomes" id="UP000824321"/>
    </source>
</evidence>
<gene>
    <name evidence="2" type="ORF">K3136_01320</name>
</gene>
<protein>
    <submittedName>
        <fullName evidence="2">Pilus assembly protein</fullName>
    </submittedName>
</protein>
<reference evidence="2 3" key="1">
    <citation type="submission" date="2021-08" db="EMBL/GenBank/DDBJ databases">
        <title>Comparative Genomics Analysis of the Genus Qipengyuania Reveals Extensive Genetic Diversity and Metabolic Versatility, Including the Description of Fifteen Novel Species.</title>
        <authorList>
            <person name="Liu Y."/>
        </authorList>
    </citation>
    <scope>NUCLEOTIDE SEQUENCE [LARGE SCALE GENOMIC DNA]</scope>
    <source>
        <strain evidence="2 3">1NDH1</strain>
    </source>
</reference>
<dbReference type="RefSeq" id="WP_221431136.1">
    <property type="nucleotide sequence ID" value="NZ_CP081294.1"/>
</dbReference>
<proteinExistence type="predicted"/>
<feature type="domain" description="TadE-like" evidence="1">
    <location>
        <begin position="17"/>
        <end position="58"/>
    </location>
</feature>
<keyword evidence="3" id="KW-1185">Reference proteome</keyword>
<name>A0ABX9A2W0_9SPHN</name>
<dbReference type="EMBL" id="CP081294">
    <property type="protein sequence ID" value="QZD95397.1"/>
    <property type="molecule type" value="Genomic_DNA"/>
</dbReference>
<organism evidence="2 3">
    <name type="scientific">Qipengyuania gelatinilytica</name>
    <dbReference type="NCBI Taxonomy" id="2867231"/>
    <lineage>
        <taxon>Bacteria</taxon>
        <taxon>Pseudomonadati</taxon>
        <taxon>Pseudomonadota</taxon>
        <taxon>Alphaproteobacteria</taxon>
        <taxon>Sphingomonadales</taxon>
        <taxon>Erythrobacteraceae</taxon>
        <taxon>Qipengyuania</taxon>
    </lineage>
</organism>
<dbReference type="InterPro" id="IPR012495">
    <property type="entry name" value="TadE-like_dom"/>
</dbReference>
<sequence>MSGLLRKLGSFRENEAGSVVIETAIVVPVLAVMAFGSFEASRIVSRHNELQVAVAEAAAIVLASTPDEQSEIDTVEQVIETSTGLPAGKVRLELRYRCNSDASLVTDITLCPTGAVISEFIHINIWDTYDPIWKDFGIGDTVSYDIRRRVQIS</sequence>